<accession>A0A445A490</accession>
<keyword evidence="2" id="KW-1185">Reference proteome</keyword>
<evidence type="ECO:0000313" key="1">
    <source>
        <dbReference type="EMBL" id="RYR21172.1"/>
    </source>
</evidence>
<evidence type="ECO:0000313" key="2">
    <source>
        <dbReference type="Proteomes" id="UP000289738"/>
    </source>
</evidence>
<organism evidence="1 2">
    <name type="scientific">Arachis hypogaea</name>
    <name type="common">Peanut</name>
    <dbReference type="NCBI Taxonomy" id="3818"/>
    <lineage>
        <taxon>Eukaryota</taxon>
        <taxon>Viridiplantae</taxon>
        <taxon>Streptophyta</taxon>
        <taxon>Embryophyta</taxon>
        <taxon>Tracheophyta</taxon>
        <taxon>Spermatophyta</taxon>
        <taxon>Magnoliopsida</taxon>
        <taxon>eudicotyledons</taxon>
        <taxon>Gunneridae</taxon>
        <taxon>Pentapetalae</taxon>
        <taxon>rosids</taxon>
        <taxon>fabids</taxon>
        <taxon>Fabales</taxon>
        <taxon>Fabaceae</taxon>
        <taxon>Papilionoideae</taxon>
        <taxon>50 kb inversion clade</taxon>
        <taxon>dalbergioids sensu lato</taxon>
        <taxon>Dalbergieae</taxon>
        <taxon>Pterocarpus clade</taxon>
        <taxon>Arachis</taxon>
    </lineage>
</organism>
<name>A0A445A490_ARAHY</name>
<comment type="caution">
    <text evidence="1">The sequence shown here is derived from an EMBL/GenBank/DDBJ whole genome shotgun (WGS) entry which is preliminary data.</text>
</comment>
<gene>
    <name evidence="1" type="ORF">Ahy_B03g066439</name>
</gene>
<evidence type="ECO:0008006" key="3">
    <source>
        <dbReference type="Google" id="ProtNLM"/>
    </source>
</evidence>
<dbReference type="AlphaFoldDB" id="A0A445A490"/>
<sequence length="247" mass="29147">MTHVKQTKDGTNEYELIFVLKHEGIYEGLREYFMSLMPREQVHAVVKSFANCVNINDFFKHSYIVVSIHNLILNGIKTKRYQEKIYIVPMDIMNFIVGTYGENYFDKSTKKAQRFNIQQYDHYCQFLDKRKFASHSFVRHWWLWIADVNKKKFYVLDPINKKSEEIPDSRKEINKFVSLIIFQMRLYAGAEPLMEDALGEEAEYIQLNGQRTKDKVISKSETIRLTKPSAFLSSPYCKYTSGDLDSK</sequence>
<reference evidence="1 2" key="1">
    <citation type="submission" date="2019-01" db="EMBL/GenBank/DDBJ databases">
        <title>Sequencing of cultivated peanut Arachis hypogaea provides insights into genome evolution and oil improvement.</title>
        <authorList>
            <person name="Chen X."/>
        </authorList>
    </citation>
    <scope>NUCLEOTIDE SEQUENCE [LARGE SCALE GENOMIC DNA]</scope>
    <source>
        <strain evidence="2">cv. Fuhuasheng</strain>
        <tissue evidence="1">Leaves</tissue>
    </source>
</reference>
<proteinExistence type="predicted"/>
<dbReference type="Proteomes" id="UP000289738">
    <property type="component" value="Chromosome B03"/>
</dbReference>
<protein>
    <recommendedName>
        <fullName evidence="3">Ubiquitin-like protease family profile domain-containing protein</fullName>
    </recommendedName>
</protein>
<dbReference type="EMBL" id="SDMP01000013">
    <property type="protein sequence ID" value="RYR21172.1"/>
    <property type="molecule type" value="Genomic_DNA"/>
</dbReference>